<evidence type="ECO:0000256" key="5">
    <source>
        <dbReference type="ARBA" id="ARBA00022857"/>
    </source>
</evidence>
<evidence type="ECO:0000256" key="1">
    <source>
        <dbReference type="ARBA" id="ARBA00004903"/>
    </source>
</evidence>
<dbReference type="STRING" id="764103.G7E6I1"/>
<reference evidence="9 10" key="2">
    <citation type="journal article" date="2012" name="Open Biol.">
        <title>Characteristics of nucleosomes and linker DNA regions on the genome of the basidiomycete Mixia osmundae revealed by mono- and dinucleosome mapping.</title>
        <authorList>
            <person name="Nishida H."/>
            <person name="Kondo S."/>
            <person name="Matsumoto T."/>
            <person name="Suzuki Y."/>
            <person name="Yoshikawa H."/>
            <person name="Taylor T.D."/>
            <person name="Sugiyama J."/>
        </authorList>
    </citation>
    <scope>NUCLEOTIDE SEQUENCE [LARGE SCALE GENOMIC DNA]</scope>
    <source>
        <strain evidence="10">CBS 9802 / IAM 14324 / JCM 22182 / KY 12970</strain>
    </source>
</reference>
<dbReference type="AlphaFoldDB" id="G7E6I1"/>
<dbReference type="InterPro" id="IPR012259">
    <property type="entry name" value="DHFR"/>
</dbReference>
<evidence type="ECO:0000256" key="6">
    <source>
        <dbReference type="ARBA" id="ARBA00023002"/>
    </source>
</evidence>
<dbReference type="RefSeq" id="XP_014568963.1">
    <property type="nucleotide sequence ID" value="XM_014713477.1"/>
</dbReference>
<evidence type="ECO:0000256" key="7">
    <source>
        <dbReference type="RuleBase" id="RU004474"/>
    </source>
</evidence>
<feature type="domain" description="DHFR" evidence="8">
    <location>
        <begin position="8"/>
        <end position="214"/>
    </location>
</feature>
<dbReference type="PROSITE" id="PS00075">
    <property type="entry name" value="DHFR_1"/>
    <property type="match status" value="1"/>
</dbReference>
<evidence type="ECO:0000313" key="9">
    <source>
        <dbReference type="EMBL" id="GAA98441.1"/>
    </source>
</evidence>
<dbReference type="OrthoDB" id="414698at2759"/>
<dbReference type="eggNOG" id="KOG1324">
    <property type="taxonomic scope" value="Eukaryota"/>
</dbReference>
<dbReference type="EC" id="1.5.1.3" evidence="2"/>
<dbReference type="GO" id="GO:0046655">
    <property type="term" value="P:folic acid metabolic process"/>
    <property type="evidence" value="ECO:0007669"/>
    <property type="project" value="TreeGrafter"/>
</dbReference>
<dbReference type="GO" id="GO:0050661">
    <property type="term" value="F:NADP binding"/>
    <property type="evidence" value="ECO:0007669"/>
    <property type="project" value="InterPro"/>
</dbReference>
<dbReference type="InterPro" id="IPR017925">
    <property type="entry name" value="DHFR_CS"/>
</dbReference>
<dbReference type="PROSITE" id="PS51330">
    <property type="entry name" value="DHFR_2"/>
    <property type="match status" value="1"/>
</dbReference>
<accession>G7E6I1</accession>
<comment type="similarity">
    <text evidence="7">Belongs to the dihydrofolate reductase family.</text>
</comment>
<dbReference type="InParanoid" id="G7E6I1"/>
<dbReference type="HOGENOM" id="CLU_043966_2_1_1"/>
<dbReference type="InterPro" id="IPR024072">
    <property type="entry name" value="DHFR-like_dom_sf"/>
</dbReference>
<dbReference type="GO" id="GO:0046654">
    <property type="term" value="P:tetrahydrofolate biosynthetic process"/>
    <property type="evidence" value="ECO:0007669"/>
    <property type="project" value="UniProtKB-UniPathway"/>
</dbReference>
<comment type="caution">
    <text evidence="9">The sequence shown here is derived from an EMBL/GenBank/DDBJ whole genome shotgun (WGS) entry which is preliminary data.</text>
</comment>
<dbReference type="Pfam" id="PF00186">
    <property type="entry name" value="DHFR_1"/>
    <property type="match status" value="1"/>
</dbReference>
<name>G7E6I1_MIXOS</name>
<dbReference type="OMA" id="QYEFQMW"/>
<organism evidence="9 10">
    <name type="scientific">Mixia osmundae (strain CBS 9802 / IAM 14324 / JCM 22182 / KY 12970)</name>
    <dbReference type="NCBI Taxonomy" id="764103"/>
    <lineage>
        <taxon>Eukaryota</taxon>
        <taxon>Fungi</taxon>
        <taxon>Dikarya</taxon>
        <taxon>Basidiomycota</taxon>
        <taxon>Pucciniomycotina</taxon>
        <taxon>Mixiomycetes</taxon>
        <taxon>Mixiales</taxon>
        <taxon>Mixiaceae</taxon>
        <taxon>Mixia</taxon>
    </lineage>
</organism>
<comment type="pathway">
    <text evidence="1">Cofactor biosynthesis; tetrahydrofolate biosynthesis; 5,6,7,8-tetrahydrofolate from 7,8-dihydrofolate: step 1/1.</text>
</comment>
<dbReference type="UniPathway" id="UPA00077">
    <property type="reaction ID" value="UER00158"/>
</dbReference>
<keyword evidence="4" id="KW-0554">One-carbon metabolism</keyword>
<dbReference type="Proteomes" id="UP000009131">
    <property type="component" value="Unassembled WGS sequence"/>
</dbReference>
<dbReference type="GO" id="GO:0005739">
    <property type="term" value="C:mitochondrion"/>
    <property type="evidence" value="ECO:0007669"/>
    <property type="project" value="TreeGrafter"/>
</dbReference>
<gene>
    <name evidence="9" type="primary">Mo05127</name>
    <name evidence="9" type="ORF">E5Q_05127</name>
</gene>
<protein>
    <recommendedName>
        <fullName evidence="3">Dihydrofolate reductase</fullName>
        <ecNumber evidence="2">1.5.1.3</ecNumber>
    </recommendedName>
</protein>
<dbReference type="GO" id="GO:0004146">
    <property type="term" value="F:dihydrofolate reductase activity"/>
    <property type="evidence" value="ECO:0007669"/>
    <property type="project" value="UniProtKB-EC"/>
</dbReference>
<sequence>MSPRPPVRLTLIVCCAPDGGIGAKGGLPWSLPGEMRYFSRVTQHVTPSSDNQPATANAVIMGRKSWESIPARFRPLKSRINVVLSRSDEPLPGINDAKWTFQATSILDAIKRLHSSDSTGPRCHRIFIIGGAQIYRDALALDQRSGAWADRILLTQIKEPSFECDTHLPDFRNAPGEAWQQATLAELARWVEVDMPEGDVEEKDVRYQYQMWQRS</sequence>
<dbReference type="Gene3D" id="3.40.430.10">
    <property type="entry name" value="Dihydrofolate Reductase, subunit A"/>
    <property type="match status" value="1"/>
</dbReference>
<evidence type="ECO:0000256" key="3">
    <source>
        <dbReference type="ARBA" id="ARBA00018886"/>
    </source>
</evidence>
<keyword evidence="6" id="KW-0560">Oxidoreductase</keyword>
<dbReference type="GO" id="GO:0006730">
    <property type="term" value="P:one-carbon metabolic process"/>
    <property type="evidence" value="ECO:0007669"/>
    <property type="project" value="UniProtKB-KW"/>
</dbReference>
<keyword evidence="5" id="KW-0521">NADP</keyword>
<evidence type="ECO:0000259" key="8">
    <source>
        <dbReference type="PROSITE" id="PS51330"/>
    </source>
</evidence>
<dbReference type="InterPro" id="IPR001796">
    <property type="entry name" value="DHFR_dom"/>
</dbReference>
<evidence type="ECO:0000256" key="4">
    <source>
        <dbReference type="ARBA" id="ARBA00022563"/>
    </source>
</evidence>
<dbReference type="GO" id="GO:0046452">
    <property type="term" value="P:dihydrofolate metabolic process"/>
    <property type="evidence" value="ECO:0007669"/>
    <property type="project" value="TreeGrafter"/>
</dbReference>
<dbReference type="PANTHER" id="PTHR48069">
    <property type="entry name" value="DIHYDROFOLATE REDUCTASE"/>
    <property type="match status" value="1"/>
</dbReference>
<keyword evidence="10" id="KW-1185">Reference proteome</keyword>
<dbReference type="PANTHER" id="PTHR48069:SF3">
    <property type="entry name" value="DIHYDROFOLATE REDUCTASE"/>
    <property type="match status" value="1"/>
</dbReference>
<proteinExistence type="inferred from homology"/>
<dbReference type="CDD" id="cd00209">
    <property type="entry name" value="DHFR"/>
    <property type="match status" value="1"/>
</dbReference>
<evidence type="ECO:0000256" key="2">
    <source>
        <dbReference type="ARBA" id="ARBA00012856"/>
    </source>
</evidence>
<dbReference type="SUPFAM" id="SSF53597">
    <property type="entry name" value="Dihydrofolate reductase-like"/>
    <property type="match status" value="1"/>
</dbReference>
<dbReference type="PRINTS" id="PR00070">
    <property type="entry name" value="DHFR"/>
</dbReference>
<dbReference type="EMBL" id="BABT02000152">
    <property type="protein sequence ID" value="GAA98441.1"/>
    <property type="molecule type" value="Genomic_DNA"/>
</dbReference>
<reference evidence="9 10" key="1">
    <citation type="journal article" date="2011" name="J. Gen. Appl. Microbiol.">
        <title>Draft genome sequencing of the enigmatic basidiomycete Mixia osmundae.</title>
        <authorList>
            <person name="Nishida H."/>
            <person name="Nagatsuka Y."/>
            <person name="Sugiyama J."/>
        </authorList>
    </citation>
    <scope>NUCLEOTIDE SEQUENCE [LARGE SCALE GENOMIC DNA]</scope>
    <source>
        <strain evidence="10">CBS 9802 / IAM 14324 / JCM 22182 / KY 12970</strain>
    </source>
</reference>
<evidence type="ECO:0000313" key="10">
    <source>
        <dbReference type="Proteomes" id="UP000009131"/>
    </source>
</evidence>